<accession>R4KT58</accession>
<name>R4KT58_9FIRM</name>
<proteinExistence type="predicted"/>
<reference evidence="1 2" key="1">
    <citation type="submission" date="2012-01" db="EMBL/GenBank/DDBJ databases">
        <title>Complete sequence of Desulfotomaculum gibsoniae DSM 7213.</title>
        <authorList>
            <consortium name="US DOE Joint Genome Institute"/>
            <person name="Lucas S."/>
            <person name="Han J."/>
            <person name="Lapidus A."/>
            <person name="Cheng J.-F."/>
            <person name="Goodwin L."/>
            <person name="Pitluck S."/>
            <person name="Peters L."/>
            <person name="Ovchinnikova G."/>
            <person name="Teshima H."/>
            <person name="Detter J.C."/>
            <person name="Han C."/>
            <person name="Tapia R."/>
            <person name="Land M."/>
            <person name="Hauser L."/>
            <person name="Kyrpides N."/>
            <person name="Ivanova N."/>
            <person name="Pagani I."/>
            <person name="Parshina S."/>
            <person name="Plugge C."/>
            <person name="Muyzer G."/>
            <person name="Kuever J."/>
            <person name="Ivanova A."/>
            <person name="Nazina T."/>
            <person name="Klenk H.-P."/>
            <person name="Brambilla E."/>
            <person name="Spring S."/>
            <person name="Stams A.F."/>
            <person name="Woyke T."/>
        </authorList>
    </citation>
    <scope>NUCLEOTIDE SEQUENCE [LARGE SCALE GENOMIC DNA]</scope>
    <source>
        <strain evidence="1 2">DSM 7213</strain>
    </source>
</reference>
<dbReference type="OrthoDB" id="1809636at2"/>
<dbReference type="EMBL" id="CP003273">
    <property type="protein sequence ID" value="AGL03780.1"/>
    <property type="molecule type" value="Genomic_DNA"/>
</dbReference>
<gene>
    <name evidence="1" type="ORF">Desgi_4553</name>
</gene>
<keyword evidence="2" id="KW-1185">Reference proteome</keyword>
<organism evidence="1 2">
    <name type="scientific">Desulfoscipio gibsoniae DSM 7213</name>
    <dbReference type="NCBI Taxonomy" id="767817"/>
    <lineage>
        <taxon>Bacteria</taxon>
        <taxon>Bacillati</taxon>
        <taxon>Bacillota</taxon>
        <taxon>Clostridia</taxon>
        <taxon>Eubacteriales</taxon>
        <taxon>Desulfallaceae</taxon>
        <taxon>Desulfoscipio</taxon>
    </lineage>
</organism>
<sequence>MANAYSRSKAYVSFQVRVTPELKEQLVRLSYETGVSQASIVSSALKHYFSAKRDPREDDQDNVDEG</sequence>
<dbReference type="HOGENOM" id="CLU_201985_0_0_9"/>
<protein>
    <submittedName>
        <fullName evidence="1">Replication regulatory protein RepB</fullName>
    </submittedName>
</protein>
<dbReference type="Proteomes" id="UP000013520">
    <property type="component" value="Chromosome"/>
</dbReference>
<dbReference type="KEGG" id="dgi:Desgi_4553"/>
<evidence type="ECO:0000313" key="1">
    <source>
        <dbReference type="EMBL" id="AGL03780.1"/>
    </source>
</evidence>
<dbReference type="AlphaFoldDB" id="R4KT58"/>
<evidence type="ECO:0000313" key="2">
    <source>
        <dbReference type="Proteomes" id="UP000013520"/>
    </source>
</evidence>
<dbReference type="RefSeq" id="WP_006522376.1">
    <property type="nucleotide sequence ID" value="NC_021184.1"/>
</dbReference>